<evidence type="ECO:0000313" key="3">
    <source>
        <dbReference type="Proteomes" id="UP001595973"/>
    </source>
</evidence>
<name>A0ABV9KP87_9RHOB</name>
<keyword evidence="3" id="KW-1185">Reference proteome</keyword>
<dbReference type="PANTHER" id="PTHR36512:SF3">
    <property type="entry name" value="BLR5678 PROTEIN"/>
    <property type="match status" value="1"/>
</dbReference>
<dbReference type="Pfam" id="PF03576">
    <property type="entry name" value="Peptidase_S58"/>
    <property type="match status" value="1"/>
</dbReference>
<sequence>MTPGAKNLITDVAGLKVGNASDTALKSGVTVLSADTPFVASVHVMGGAPGTRETDLLAPDKSVAAVDALVLSGGSAYGLDACSGVVDGLRARGRGFRVGEAVIPLVPGAILFDLLNGGQKDWAENPYRALGRAAFEALDEDFELGTAGAGTGALSAMVKGGLGSASLVLDNGVTVGALVAANPVGALTTPGDRHFWAAPFEIGDEFGGLGPDPKGGLGRDMDSRKMRAMRGQAGERANTTIAIVATDATLTKAECQRMAVAAHDGIARAIVPAHTPTDGDLVFSLATGARKVDAEDPRALSLIGHAAALCLARAIARAAYLARPEPGDLLPCWSDRAAK</sequence>
<reference evidence="3" key="1">
    <citation type="journal article" date="2019" name="Int. J. Syst. Evol. Microbiol.">
        <title>The Global Catalogue of Microorganisms (GCM) 10K type strain sequencing project: providing services to taxonomists for standard genome sequencing and annotation.</title>
        <authorList>
            <consortium name="The Broad Institute Genomics Platform"/>
            <consortium name="The Broad Institute Genome Sequencing Center for Infectious Disease"/>
            <person name="Wu L."/>
            <person name="Ma J."/>
        </authorList>
    </citation>
    <scope>NUCLEOTIDE SEQUENCE [LARGE SCALE GENOMIC DNA]</scope>
    <source>
        <strain evidence="3">CGMCC 4.7283</strain>
    </source>
</reference>
<dbReference type="RefSeq" id="WP_380722055.1">
    <property type="nucleotide sequence ID" value="NZ_JBHSGI010000033.1"/>
</dbReference>
<dbReference type="CDD" id="cd02252">
    <property type="entry name" value="nylC_like"/>
    <property type="match status" value="1"/>
</dbReference>
<organism evidence="2 3">
    <name type="scientific">Seohaeicola nanhaiensis</name>
    <dbReference type="NCBI Taxonomy" id="1387282"/>
    <lineage>
        <taxon>Bacteria</taxon>
        <taxon>Pseudomonadati</taxon>
        <taxon>Pseudomonadota</taxon>
        <taxon>Alphaproteobacteria</taxon>
        <taxon>Rhodobacterales</taxon>
        <taxon>Roseobacteraceae</taxon>
        <taxon>Seohaeicola</taxon>
    </lineage>
</organism>
<dbReference type="PANTHER" id="PTHR36512">
    <property type="entry name" value="D-AMINOPEPTIDASE"/>
    <property type="match status" value="1"/>
</dbReference>
<dbReference type="InterPro" id="IPR016117">
    <property type="entry name" value="ArgJ-like_dom_sf"/>
</dbReference>
<gene>
    <name evidence="2" type="ORF">ACFO5X_23205</name>
</gene>
<comment type="caution">
    <text evidence="2">The sequence shown here is derived from an EMBL/GenBank/DDBJ whole genome shotgun (WGS) entry which is preliminary data.</text>
</comment>
<dbReference type="Proteomes" id="UP001595973">
    <property type="component" value="Unassembled WGS sequence"/>
</dbReference>
<proteinExistence type="inferred from homology"/>
<evidence type="ECO:0000256" key="1">
    <source>
        <dbReference type="ARBA" id="ARBA00007068"/>
    </source>
</evidence>
<dbReference type="Gene3D" id="3.60.70.12">
    <property type="entry name" value="L-amino peptidase D-ALA esterase/amidase"/>
    <property type="match status" value="1"/>
</dbReference>
<dbReference type="SUPFAM" id="SSF56266">
    <property type="entry name" value="DmpA/ArgJ-like"/>
    <property type="match status" value="1"/>
</dbReference>
<protein>
    <submittedName>
        <fullName evidence="2">P1 family peptidase</fullName>
    </submittedName>
</protein>
<dbReference type="EMBL" id="JBHSGI010000033">
    <property type="protein sequence ID" value="MFC4671481.1"/>
    <property type="molecule type" value="Genomic_DNA"/>
</dbReference>
<evidence type="ECO:0000313" key="2">
    <source>
        <dbReference type="EMBL" id="MFC4671481.1"/>
    </source>
</evidence>
<comment type="similarity">
    <text evidence="1">Belongs to the peptidase S58 family.</text>
</comment>
<accession>A0ABV9KP87</accession>
<dbReference type="InterPro" id="IPR005321">
    <property type="entry name" value="Peptidase_S58_DmpA"/>
</dbReference>